<evidence type="ECO:0000313" key="2">
    <source>
        <dbReference type="Proteomes" id="UP000053462"/>
    </source>
</evidence>
<dbReference type="EMBL" id="LLYW01000045">
    <property type="protein sequence ID" value="KUH31886.1"/>
    <property type="molecule type" value="Genomic_DNA"/>
</dbReference>
<evidence type="ECO:0000313" key="1">
    <source>
        <dbReference type="EMBL" id="KUH31886.1"/>
    </source>
</evidence>
<reference evidence="1 2" key="1">
    <citation type="submission" date="2015-10" db="EMBL/GenBank/DDBJ databases">
        <title>Draft genome sequence of Thermococcus celericrescens strain DSM 17994.</title>
        <authorList>
            <person name="Hong S.-J."/>
            <person name="Park C.-E."/>
            <person name="Shin J.-H."/>
        </authorList>
    </citation>
    <scope>NUCLEOTIDE SEQUENCE [LARGE SCALE GENOMIC DNA]</scope>
    <source>
        <strain evidence="1 2">DSM 17994</strain>
    </source>
</reference>
<comment type="caution">
    <text evidence="1">The sequence shown here is derived from an EMBL/GenBank/DDBJ whole genome shotgun (WGS) entry which is preliminary data.</text>
</comment>
<sequence>MYPHSRFNGDSILEPQLQDSWDREALIDVLHHTLQTNATGATWSYNVVPGIENLHEEYQRISKIITLNNIVENDYTAWWESRSTGFYDAISDINNHPILLWMIEGGSALDHSQNYVNHTVTVVGYVGYAGAFYWEIHDTWDSASHYIVDGNWEDAWFIFVRRR</sequence>
<evidence type="ECO:0008006" key="3">
    <source>
        <dbReference type="Google" id="ProtNLM"/>
    </source>
</evidence>
<dbReference type="Proteomes" id="UP000053462">
    <property type="component" value="Unassembled WGS sequence"/>
</dbReference>
<keyword evidence="2" id="KW-1185">Reference proteome</keyword>
<accession>A0A100XVZ5</accession>
<dbReference type="STRING" id="227598.APY94_11610"/>
<organism evidence="1 2">
    <name type="scientific">Thermococcus celericrescens</name>
    <dbReference type="NCBI Taxonomy" id="227598"/>
    <lineage>
        <taxon>Archaea</taxon>
        <taxon>Methanobacteriati</taxon>
        <taxon>Methanobacteriota</taxon>
        <taxon>Thermococci</taxon>
        <taxon>Thermococcales</taxon>
        <taxon>Thermococcaceae</taxon>
        <taxon>Thermococcus</taxon>
    </lineage>
</organism>
<proteinExistence type="predicted"/>
<dbReference type="RefSeq" id="WP_058939787.1">
    <property type="nucleotide sequence ID" value="NZ_LLYW01000045.1"/>
</dbReference>
<dbReference type="AlphaFoldDB" id="A0A100XVZ5"/>
<dbReference type="OrthoDB" id="97769at2157"/>
<name>A0A100XVZ5_9EURY</name>
<protein>
    <recommendedName>
        <fullName evidence="3">Peptidase C39-like domain-containing protein</fullName>
    </recommendedName>
</protein>
<gene>
    <name evidence="1" type="ORF">APY94_11610</name>
</gene>